<dbReference type="GO" id="GO:0050660">
    <property type="term" value="F:flavin adenine dinucleotide binding"/>
    <property type="evidence" value="ECO:0007669"/>
    <property type="project" value="InterPro"/>
</dbReference>
<gene>
    <name evidence="5" type="ORF">Daesc_005366</name>
</gene>
<evidence type="ECO:0000256" key="1">
    <source>
        <dbReference type="ARBA" id="ARBA00010790"/>
    </source>
</evidence>
<sequence>MAIPKEGSHLYLSHVSRSIANTSPSLRKIETYHGPGNPEHHGFSGPIQVSDGPFRGRTIEDDWLQAAEQVGYPEIKDLQSLDTNNGFQRWLKYATPEGKRSDVARGYIHPRLRDGKHPNLHVLVEHNVVRVLFDERKRACGVEFTPNTRFQPQANGSASQANQTVRARKLVIVSCGACGTPPVLERSGIGGKDVLDRAGVPLIQELPGVGSGYQDHLKVPYVFKTSLKEDETADALLSGRLSLKDAIAQEHPHLGWNFVDLASKIRPTDTEVAALGPEFQAAWDRDFKNRPNKPLMVMVIVSGLYGDNASVLPTGQFLSILPFTAYSYSRGHMHITGPEVSDALDFDTGFFNDKNDIDLKKLIWGYKKGREIMRRTKMYRGEHQPCHPRFPKGSKAALDEEWNQSVDGSPVVDLEYSTEDDAAIEQYIREHVETSWHSLGTAKMAPQDKMGVVDKNLNVYGVEGLKVTDISIAPENVGANTANTAMVIGERAADIIAKELGIIIK</sequence>
<reference evidence="5 6" key="1">
    <citation type="journal article" date="2024" name="Front Chem Biol">
        <title>Unveiling the potential of Daldinia eschscholtzii MFLUCC 19-0629 through bioactivity and bioinformatics studies for enhanced sustainable agriculture production.</title>
        <authorList>
            <person name="Brooks S."/>
            <person name="Weaver J.A."/>
            <person name="Klomchit A."/>
            <person name="Alharthi S.A."/>
            <person name="Onlamun T."/>
            <person name="Nurani R."/>
            <person name="Vong T.K."/>
            <person name="Alberti F."/>
            <person name="Greco C."/>
        </authorList>
    </citation>
    <scope>NUCLEOTIDE SEQUENCE [LARGE SCALE GENOMIC DNA]</scope>
    <source>
        <strain evidence="5">MFLUCC 19-0629</strain>
    </source>
</reference>
<dbReference type="EMBL" id="JBANMG010000005">
    <property type="protein sequence ID" value="KAK6953066.1"/>
    <property type="molecule type" value="Genomic_DNA"/>
</dbReference>
<keyword evidence="6" id="KW-1185">Reference proteome</keyword>
<dbReference type="PANTHER" id="PTHR11552:SF78">
    <property type="entry name" value="GLUCOSE-METHANOL-CHOLINE OXIDOREDUCTASE N-TERMINAL DOMAIN-CONTAINING PROTEIN"/>
    <property type="match status" value="1"/>
</dbReference>
<dbReference type="Gene3D" id="3.50.50.60">
    <property type="entry name" value="FAD/NAD(P)-binding domain"/>
    <property type="match status" value="1"/>
</dbReference>
<organism evidence="5 6">
    <name type="scientific">Daldinia eschscholtzii</name>
    <dbReference type="NCBI Taxonomy" id="292717"/>
    <lineage>
        <taxon>Eukaryota</taxon>
        <taxon>Fungi</taxon>
        <taxon>Dikarya</taxon>
        <taxon>Ascomycota</taxon>
        <taxon>Pezizomycotina</taxon>
        <taxon>Sordariomycetes</taxon>
        <taxon>Xylariomycetidae</taxon>
        <taxon>Xylariales</taxon>
        <taxon>Hypoxylaceae</taxon>
        <taxon>Daldinia</taxon>
    </lineage>
</organism>
<feature type="region of interest" description="Disordered" evidence="3">
    <location>
        <begin position="28"/>
        <end position="51"/>
    </location>
</feature>
<dbReference type="PANTHER" id="PTHR11552">
    <property type="entry name" value="GLUCOSE-METHANOL-CHOLINE GMC OXIDOREDUCTASE"/>
    <property type="match status" value="1"/>
</dbReference>
<keyword evidence="2" id="KW-0274">FAD</keyword>
<evidence type="ECO:0000256" key="3">
    <source>
        <dbReference type="SAM" id="MobiDB-lite"/>
    </source>
</evidence>
<comment type="caution">
    <text evidence="5">The sequence shown here is derived from an EMBL/GenBank/DDBJ whole genome shotgun (WGS) entry which is preliminary data.</text>
</comment>
<name>A0AAX6MKR6_9PEZI</name>
<evidence type="ECO:0000313" key="6">
    <source>
        <dbReference type="Proteomes" id="UP001369815"/>
    </source>
</evidence>
<dbReference type="SUPFAM" id="SSF54373">
    <property type="entry name" value="FAD-linked reductases, C-terminal domain"/>
    <property type="match status" value="1"/>
</dbReference>
<dbReference type="InterPro" id="IPR036188">
    <property type="entry name" value="FAD/NAD-bd_sf"/>
</dbReference>
<evidence type="ECO:0000256" key="2">
    <source>
        <dbReference type="PIRSR" id="PIRSR000137-2"/>
    </source>
</evidence>
<evidence type="ECO:0000259" key="4">
    <source>
        <dbReference type="PROSITE" id="PS00624"/>
    </source>
</evidence>
<comment type="cofactor">
    <cofactor evidence="2">
        <name>FAD</name>
        <dbReference type="ChEBI" id="CHEBI:57692"/>
    </cofactor>
</comment>
<feature type="binding site" evidence="2">
    <location>
        <begin position="436"/>
        <end position="437"/>
    </location>
    <ligand>
        <name>FAD</name>
        <dbReference type="ChEBI" id="CHEBI:57692"/>
    </ligand>
</feature>
<dbReference type="InterPro" id="IPR000172">
    <property type="entry name" value="GMC_OxRdtase_N"/>
</dbReference>
<keyword evidence="2" id="KW-0285">Flavoprotein</keyword>
<comment type="similarity">
    <text evidence="1">Belongs to the GMC oxidoreductase family.</text>
</comment>
<dbReference type="Pfam" id="PF00732">
    <property type="entry name" value="GMC_oxred_N"/>
    <property type="match status" value="1"/>
</dbReference>
<dbReference type="AlphaFoldDB" id="A0AAX6MKR6"/>
<dbReference type="SUPFAM" id="SSF51905">
    <property type="entry name" value="FAD/NAD(P)-binding domain"/>
    <property type="match status" value="1"/>
</dbReference>
<dbReference type="Pfam" id="PF05199">
    <property type="entry name" value="GMC_oxred_C"/>
    <property type="match status" value="1"/>
</dbReference>
<dbReference type="PROSITE" id="PS00624">
    <property type="entry name" value="GMC_OXRED_2"/>
    <property type="match status" value="1"/>
</dbReference>
<feature type="binding site" evidence="2">
    <location>
        <position position="128"/>
    </location>
    <ligand>
        <name>FAD</name>
        <dbReference type="ChEBI" id="CHEBI:57692"/>
    </ligand>
</feature>
<dbReference type="PIRSF" id="PIRSF000137">
    <property type="entry name" value="Alcohol_oxidase"/>
    <property type="match status" value="1"/>
</dbReference>
<proteinExistence type="inferred from homology"/>
<evidence type="ECO:0000313" key="5">
    <source>
        <dbReference type="EMBL" id="KAK6953066.1"/>
    </source>
</evidence>
<dbReference type="Proteomes" id="UP001369815">
    <property type="component" value="Unassembled WGS sequence"/>
</dbReference>
<accession>A0AAX6MKR6</accession>
<protein>
    <recommendedName>
        <fullName evidence="4">Glucose-methanol-choline oxidoreductase N-terminal domain-containing protein</fullName>
    </recommendedName>
</protein>
<dbReference type="Gene3D" id="3.30.560.10">
    <property type="entry name" value="Glucose Oxidase, domain 3"/>
    <property type="match status" value="1"/>
</dbReference>
<dbReference type="InterPro" id="IPR012132">
    <property type="entry name" value="GMC_OxRdtase"/>
</dbReference>
<dbReference type="GO" id="GO:0016614">
    <property type="term" value="F:oxidoreductase activity, acting on CH-OH group of donors"/>
    <property type="evidence" value="ECO:0007669"/>
    <property type="project" value="InterPro"/>
</dbReference>
<dbReference type="InterPro" id="IPR007867">
    <property type="entry name" value="GMC_OxRtase_C"/>
</dbReference>
<feature type="domain" description="Glucose-methanol-choline oxidoreductase N-terminal" evidence="4">
    <location>
        <begin position="176"/>
        <end position="190"/>
    </location>
</feature>